<evidence type="ECO:0000256" key="4">
    <source>
        <dbReference type="SAM" id="MobiDB-lite"/>
    </source>
</evidence>
<dbReference type="InterPro" id="IPR011011">
    <property type="entry name" value="Znf_FYVE_PHD"/>
</dbReference>
<feature type="region of interest" description="Disordered" evidence="4">
    <location>
        <begin position="94"/>
        <end position="138"/>
    </location>
</feature>
<feature type="compositionally biased region" description="Low complexity" evidence="4">
    <location>
        <begin position="229"/>
        <end position="250"/>
    </location>
</feature>
<dbReference type="Proteomes" id="UP000814176">
    <property type="component" value="Unassembled WGS sequence"/>
</dbReference>
<dbReference type="InterPro" id="IPR019786">
    <property type="entry name" value="Zinc_finger_PHD-type_CS"/>
</dbReference>
<keyword evidence="2" id="KW-0863">Zinc-finger</keyword>
<accession>A0ABQ8KST2</accession>
<feature type="compositionally biased region" description="Basic and acidic residues" evidence="4">
    <location>
        <begin position="171"/>
        <end position="180"/>
    </location>
</feature>
<dbReference type="InterPro" id="IPR013083">
    <property type="entry name" value="Znf_RING/FYVE/PHD"/>
</dbReference>
<evidence type="ECO:0000256" key="3">
    <source>
        <dbReference type="ARBA" id="ARBA00022833"/>
    </source>
</evidence>
<keyword evidence="3" id="KW-0862">Zinc</keyword>
<dbReference type="Gene3D" id="3.30.40.10">
    <property type="entry name" value="Zinc/RING finger domain, C3HC4 (zinc finger)"/>
    <property type="match status" value="1"/>
</dbReference>
<feature type="region of interest" description="Disordered" evidence="4">
    <location>
        <begin position="434"/>
        <end position="487"/>
    </location>
</feature>
<evidence type="ECO:0008006" key="7">
    <source>
        <dbReference type="Google" id="ProtNLM"/>
    </source>
</evidence>
<feature type="compositionally biased region" description="Polar residues" evidence="4">
    <location>
        <begin position="355"/>
        <end position="368"/>
    </location>
</feature>
<evidence type="ECO:0000256" key="2">
    <source>
        <dbReference type="ARBA" id="ARBA00022771"/>
    </source>
</evidence>
<feature type="compositionally biased region" description="Basic and acidic residues" evidence="4">
    <location>
        <begin position="392"/>
        <end position="404"/>
    </location>
</feature>
<evidence type="ECO:0000313" key="5">
    <source>
        <dbReference type="EMBL" id="KAH9841880.1"/>
    </source>
</evidence>
<comment type="caution">
    <text evidence="5">The sequence shown here is derived from an EMBL/GenBank/DDBJ whole genome shotgun (WGS) entry which is preliminary data.</text>
</comment>
<reference evidence="5 6" key="1">
    <citation type="journal article" date="2021" name="Environ. Microbiol.">
        <title>Gene family expansions and transcriptome signatures uncover fungal adaptations to wood decay.</title>
        <authorList>
            <person name="Hage H."/>
            <person name="Miyauchi S."/>
            <person name="Viragh M."/>
            <person name="Drula E."/>
            <person name="Min B."/>
            <person name="Chaduli D."/>
            <person name="Navarro D."/>
            <person name="Favel A."/>
            <person name="Norest M."/>
            <person name="Lesage-Meessen L."/>
            <person name="Balint B."/>
            <person name="Merenyi Z."/>
            <person name="de Eugenio L."/>
            <person name="Morin E."/>
            <person name="Martinez A.T."/>
            <person name="Baldrian P."/>
            <person name="Stursova M."/>
            <person name="Martinez M.J."/>
            <person name="Novotny C."/>
            <person name="Magnuson J.K."/>
            <person name="Spatafora J.W."/>
            <person name="Maurice S."/>
            <person name="Pangilinan J."/>
            <person name="Andreopoulos W."/>
            <person name="LaButti K."/>
            <person name="Hundley H."/>
            <person name="Na H."/>
            <person name="Kuo A."/>
            <person name="Barry K."/>
            <person name="Lipzen A."/>
            <person name="Henrissat B."/>
            <person name="Riley R."/>
            <person name="Ahrendt S."/>
            <person name="Nagy L.G."/>
            <person name="Grigoriev I.V."/>
            <person name="Martin F."/>
            <person name="Rosso M.N."/>
        </authorList>
    </citation>
    <scope>NUCLEOTIDE SEQUENCE [LARGE SCALE GENOMIC DNA]</scope>
    <source>
        <strain evidence="5 6">CIRM-BRFM 1785</strain>
    </source>
</reference>
<gene>
    <name evidence="5" type="ORF">C8Q71DRAFT_739203</name>
</gene>
<keyword evidence="1" id="KW-0479">Metal-binding</keyword>
<dbReference type="RefSeq" id="XP_047783179.1">
    <property type="nucleotide sequence ID" value="XM_047922701.1"/>
</dbReference>
<sequence>MASSSVPRKPCVRCHETVHNPAKFLMECCKCLRAWHHPCHIPPVAEAEVLQRIDADLSNRPADGLGSWVCRRCSKRSNDTREIVPTNAPVRTVVTAPDVSSSSRVANERPSSHMPTQFVSQASESRPDRSTSAIDLEGPARSYVHVNESVSLPLEPIKEAEAVRASSSQGRRRETPHIDLLRPPPLKRVATKTASRSRQDAPADTNAAKIRPPLRSSQMLQPDIPTERSSPAFLLPSSTASSPPLTCSPSNDTPSVSSQAPSRLSTPASNATSLYASSAPPPSSPSPSSSTQPDSTPTPSVRASSPRIPYVMKGKERMPDFRTLISGLRAAGKLNGPPALDPEVVQSDQKDADSLSDQESTPRPSVSGRSARYDTHDIDDLYATPPPTSESSRSRGRYDTHDIDDMYATPQPELRNVRADTHNIDDMYAEPALPARATRPPSRYDTHDIDDMYATPAPESIRASKPATASRSMDARKDSRTPQRPSVPELRLVFDWQNERFPNGRGDAVSAILEHRMERIELRKAEYEPRKPRKVAATQRLGNKDKRRKEDEVLVFQTA</sequence>
<feature type="region of interest" description="Disordered" evidence="4">
    <location>
        <begin position="528"/>
        <end position="559"/>
    </location>
</feature>
<keyword evidence="6" id="KW-1185">Reference proteome</keyword>
<protein>
    <recommendedName>
        <fullName evidence="7">PHD-type domain-containing protein</fullName>
    </recommendedName>
</protein>
<feature type="compositionally biased region" description="Basic and acidic residues" evidence="4">
    <location>
        <begin position="542"/>
        <end position="552"/>
    </location>
</feature>
<feature type="compositionally biased region" description="Polar residues" evidence="4">
    <location>
        <begin position="251"/>
        <end position="276"/>
    </location>
</feature>
<dbReference type="EMBL" id="JADCUA010000003">
    <property type="protein sequence ID" value="KAH9841880.1"/>
    <property type="molecule type" value="Genomic_DNA"/>
</dbReference>
<dbReference type="PROSITE" id="PS01359">
    <property type="entry name" value="ZF_PHD_1"/>
    <property type="match status" value="1"/>
</dbReference>
<dbReference type="SUPFAM" id="SSF57903">
    <property type="entry name" value="FYVE/PHD zinc finger"/>
    <property type="match status" value="1"/>
</dbReference>
<name>A0ABQ8KST2_9APHY</name>
<proteinExistence type="predicted"/>
<feature type="compositionally biased region" description="Low complexity" evidence="4">
    <location>
        <begin position="286"/>
        <end position="300"/>
    </location>
</feature>
<evidence type="ECO:0000256" key="1">
    <source>
        <dbReference type="ARBA" id="ARBA00022723"/>
    </source>
</evidence>
<organism evidence="5 6">
    <name type="scientific">Rhodofomes roseus</name>
    <dbReference type="NCBI Taxonomy" id="34475"/>
    <lineage>
        <taxon>Eukaryota</taxon>
        <taxon>Fungi</taxon>
        <taxon>Dikarya</taxon>
        <taxon>Basidiomycota</taxon>
        <taxon>Agaricomycotina</taxon>
        <taxon>Agaricomycetes</taxon>
        <taxon>Polyporales</taxon>
        <taxon>Rhodofomes</taxon>
    </lineage>
</organism>
<evidence type="ECO:0000313" key="6">
    <source>
        <dbReference type="Proteomes" id="UP000814176"/>
    </source>
</evidence>
<dbReference type="GeneID" id="72003433"/>
<feature type="region of interest" description="Disordered" evidence="4">
    <location>
        <begin position="161"/>
        <end position="410"/>
    </location>
</feature>
<feature type="compositionally biased region" description="Polar residues" evidence="4">
    <location>
        <begin position="113"/>
        <end position="124"/>
    </location>
</feature>